<dbReference type="Proteomes" id="UP001226762">
    <property type="component" value="Unassembled WGS sequence"/>
</dbReference>
<organism evidence="1 2">
    <name type="scientific">Marimonas arenosa</name>
    <dbReference type="NCBI Taxonomy" id="1795305"/>
    <lineage>
        <taxon>Bacteria</taxon>
        <taxon>Pseudomonadati</taxon>
        <taxon>Pseudomonadota</taxon>
        <taxon>Alphaproteobacteria</taxon>
        <taxon>Rhodobacterales</taxon>
        <taxon>Paracoccaceae</taxon>
        <taxon>Marimonas</taxon>
    </lineage>
</organism>
<reference evidence="1" key="2">
    <citation type="submission" date="2023-02" db="EMBL/GenBank/DDBJ databases">
        <title>'Rhodoalgimonas zhirmunskyi' gen. nov., isolated from a red alga.</title>
        <authorList>
            <person name="Nedashkovskaya O.I."/>
            <person name="Otstavnykh N.Y."/>
            <person name="Bystritskaya E.P."/>
            <person name="Balabanova L.A."/>
            <person name="Isaeva M.P."/>
        </authorList>
    </citation>
    <scope>NUCLEOTIDE SEQUENCE</scope>
    <source>
        <strain evidence="1">KCTC 52189</strain>
    </source>
</reference>
<evidence type="ECO:0000313" key="1">
    <source>
        <dbReference type="EMBL" id="MDQ2089292.1"/>
    </source>
</evidence>
<protein>
    <submittedName>
        <fullName evidence="1">Uncharacterized protein</fullName>
    </submittedName>
</protein>
<keyword evidence="2" id="KW-1185">Reference proteome</keyword>
<dbReference type="EMBL" id="JANHAX010000001">
    <property type="protein sequence ID" value="MDQ2089292.1"/>
    <property type="molecule type" value="Genomic_DNA"/>
</dbReference>
<sequence length="241" mass="26641">MALRSDAAMVLFYDIEGDTDDHDDWHSYEHFHERLSVPGFLRATRWIATDAAPRYMVIYEVSSTDIGMSQPYLERLNDPTEWTGAMMPRFRGMTRGFCNITTSVGFGLGRAAMALRFQPVAGSEADLTNWLSNDVLLAMADLRGIAGAHLLQPVAPPPMTREQALRGADKPMPWLIIATCYDVSALDAAVAAHLSTEALRANGAEDLIFARYALHYTADTDEVARTAKPPSLSPEGRRRLP</sequence>
<evidence type="ECO:0000313" key="2">
    <source>
        <dbReference type="Proteomes" id="UP001226762"/>
    </source>
</evidence>
<accession>A0AAE3WAS0</accession>
<comment type="caution">
    <text evidence="1">The sequence shown here is derived from an EMBL/GenBank/DDBJ whole genome shotgun (WGS) entry which is preliminary data.</text>
</comment>
<proteinExistence type="predicted"/>
<gene>
    <name evidence="1" type="ORF">NO357_05190</name>
</gene>
<dbReference type="RefSeq" id="WP_306734540.1">
    <property type="nucleotide sequence ID" value="NZ_JANHAX010000001.1"/>
</dbReference>
<dbReference type="AlphaFoldDB" id="A0AAE3WAS0"/>
<name>A0AAE3WAS0_9RHOB</name>
<reference evidence="1" key="1">
    <citation type="submission" date="2022-07" db="EMBL/GenBank/DDBJ databases">
        <authorList>
            <person name="Otstavnykh N."/>
            <person name="Isaeva M."/>
            <person name="Bystritskaya E."/>
        </authorList>
    </citation>
    <scope>NUCLEOTIDE SEQUENCE</scope>
    <source>
        <strain evidence="1">KCTC 52189</strain>
    </source>
</reference>